<evidence type="ECO:0000256" key="1">
    <source>
        <dbReference type="SAM" id="MobiDB-lite"/>
    </source>
</evidence>
<feature type="compositionally biased region" description="Polar residues" evidence="1">
    <location>
        <begin position="33"/>
        <end position="43"/>
    </location>
</feature>
<evidence type="ECO:0000313" key="2">
    <source>
        <dbReference type="Proteomes" id="UP001652628"/>
    </source>
</evidence>
<evidence type="ECO:0000313" key="3">
    <source>
        <dbReference type="RefSeq" id="XP_016931715.2"/>
    </source>
</evidence>
<sequence>MHNLIKSRALFEILKKPLPENYFEDSDEENYDDNTSNLPGSSGVSLCANAPEFVPRFGKAESTKDEDQVDLTDLKKMFEALDERKMSFEEVEKDEFEVDLTELKKMFEALDEPKPSNSIKTLPWKGFPKRTDIHTRSTQVPRNKKNRRSHEENLTIPAECKENIESEFVFPTTPYLPAPDDSAAKAYQRRVEQERKVALEALKLVEQRRMRDPLVPSPNQANENSEKTQPVVHLYRSPIRFSPEERLKVDNWRIAKRDRIEKVILEMDNEKKEQQQLQLQREKRILAPNRQINVQKKPEMEKETKEKEVATKRYIPTAKEWSELRRAKHLAKMEVDKENVKPAKTKPPVTKANENNGMPLKSSKEGDPGPSPPKPLYIPPGKLLEGEKRRGNRTHFQLSRKFSNRRSSNGPITIVLDLNGKIVQRYSIEELLQFEPQPEDLEKPHFDENFKRFGFLCD</sequence>
<feature type="region of interest" description="Disordered" evidence="1">
    <location>
        <begin position="24"/>
        <end position="43"/>
    </location>
</feature>
<dbReference type="GeneID" id="108011142"/>
<reference evidence="3" key="1">
    <citation type="submission" date="2025-08" db="UniProtKB">
        <authorList>
            <consortium name="RefSeq"/>
        </authorList>
    </citation>
    <scope>IDENTIFICATION</scope>
</reference>
<dbReference type="AlphaFoldDB" id="A0AB39ZAS0"/>
<keyword evidence="2" id="KW-1185">Reference proteome</keyword>
<feature type="region of interest" description="Disordered" evidence="1">
    <location>
        <begin position="334"/>
        <end position="375"/>
    </location>
</feature>
<dbReference type="Proteomes" id="UP001652628">
    <property type="component" value="Chromosome X"/>
</dbReference>
<gene>
    <name evidence="3" type="primary">LOC108011142</name>
</gene>
<protein>
    <submittedName>
        <fullName evidence="3">Inner centromere protein A</fullName>
    </submittedName>
</protein>
<organism evidence="2 3">
    <name type="scientific">Drosophila suzukii</name>
    <name type="common">Spotted-wing drosophila fruit fly</name>
    <dbReference type="NCBI Taxonomy" id="28584"/>
    <lineage>
        <taxon>Eukaryota</taxon>
        <taxon>Metazoa</taxon>
        <taxon>Ecdysozoa</taxon>
        <taxon>Arthropoda</taxon>
        <taxon>Hexapoda</taxon>
        <taxon>Insecta</taxon>
        <taxon>Pterygota</taxon>
        <taxon>Neoptera</taxon>
        <taxon>Endopterygota</taxon>
        <taxon>Diptera</taxon>
        <taxon>Brachycera</taxon>
        <taxon>Muscomorpha</taxon>
        <taxon>Ephydroidea</taxon>
        <taxon>Drosophilidae</taxon>
        <taxon>Drosophila</taxon>
        <taxon>Sophophora</taxon>
    </lineage>
</organism>
<proteinExistence type="predicted"/>
<accession>A0AB39ZAS0</accession>
<name>A0AB39ZAS0_DROSZ</name>
<dbReference type="RefSeq" id="XP_016931715.2">
    <property type="nucleotide sequence ID" value="XM_017076226.4"/>
</dbReference>